<evidence type="ECO:0000313" key="4">
    <source>
        <dbReference type="Proteomes" id="UP000256519"/>
    </source>
</evidence>
<dbReference type="AlphaFoldDB" id="A0A3D8WT07"/>
<evidence type="ECO:0000256" key="1">
    <source>
        <dbReference type="SAM" id="MobiDB-lite"/>
    </source>
</evidence>
<feature type="region of interest" description="Disordered" evidence="1">
    <location>
        <begin position="23"/>
        <end position="45"/>
    </location>
</feature>
<evidence type="ECO:0000313" key="3">
    <source>
        <dbReference type="EMBL" id="RDZ04519.1"/>
    </source>
</evidence>
<proteinExistence type="predicted"/>
<dbReference type="Proteomes" id="UP000256519">
    <property type="component" value="Unassembled WGS sequence"/>
</dbReference>
<feature type="signal peptide" evidence="2">
    <location>
        <begin position="1"/>
        <end position="20"/>
    </location>
</feature>
<feature type="chain" id="PRO_5039560512" description="Lipoprotein" evidence="2">
    <location>
        <begin position="21"/>
        <end position="140"/>
    </location>
</feature>
<keyword evidence="2" id="KW-0732">Signal</keyword>
<reference evidence="3 4" key="1">
    <citation type="journal article" date="2018" name="Appl. Environ. Microbiol.">
        <title>Antimicrobial susceptibility testing and tentative epidemiological cut-off values of five Bacillus species relevant for use as animal feed additives or for plant protection.</title>
        <authorList>
            <person name="Agerso Y."/>
            <person name="Stuer-Lauridsen B."/>
            <person name="Bjerre K."/>
            <person name="Jensen M.G."/>
            <person name="Johansen E."/>
            <person name="Bennedsen M."/>
            <person name="Brockmann E."/>
            <person name="Nielsen B."/>
        </authorList>
    </citation>
    <scope>NUCLEOTIDE SEQUENCE [LARGE SCALE GENOMIC DNA]</scope>
    <source>
        <strain evidence="3 4">CHCC20162</strain>
    </source>
</reference>
<name>A0A3D8WT07_PRIMG</name>
<evidence type="ECO:0000256" key="2">
    <source>
        <dbReference type="SAM" id="SignalP"/>
    </source>
</evidence>
<dbReference type="RefSeq" id="WP_116079461.1">
    <property type="nucleotide sequence ID" value="NZ_CP187631.1"/>
</dbReference>
<organism evidence="3 4">
    <name type="scientific">Priestia megaterium</name>
    <name type="common">Bacillus megaterium</name>
    <dbReference type="NCBI Taxonomy" id="1404"/>
    <lineage>
        <taxon>Bacteria</taxon>
        <taxon>Bacillati</taxon>
        <taxon>Bacillota</taxon>
        <taxon>Bacilli</taxon>
        <taxon>Bacillales</taxon>
        <taxon>Bacillaceae</taxon>
        <taxon>Priestia</taxon>
    </lineage>
</organism>
<sequence length="140" mass="15303">MRSKKLIVPIILAASLTLSACGAKEETKKEAPKTTEESSNSKVVSIADGAKDMKQVLADMKTQLTAKDATKVKESGEKLEEKWEVFEDSVKDKSPDLYEKVETPLHIIEAGAKVEPLDTKTLDKAATDLDSVLTEVQNLK</sequence>
<feature type="compositionally biased region" description="Basic and acidic residues" evidence="1">
    <location>
        <begin position="23"/>
        <end position="36"/>
    </location>
</feature>
<protein>
    <recommendedName>
        <fullName evidence="5">Lipoprotein</fullName>
    </recommendedName>
</protein>
<comment type="caution">
    <text evidence="3">The sequence shown here is derived from an EMBL/GenBank/DDBJ whole genome shotgun (WGS) entry which is preliminary data.</text>
</comment>
<dbReference type="PROSITE" id="PS51257">
    <property type="entry name" value="PROKAR_LIPOPROTEIN"/>
    <property type="match status" value="1"/>
</dbReference>
<dbReference type="EMBL" id="PQWM01000103">
    <property type="protein sequence ID" value="RDZ04519.1"/>
    <property type="molecule type" value="Genomic_DNA"/>
</dbReference>
<gene>
    <name evidence="3" type="ORF">C3744_30495</name>
</gene>
<evidence type="ECO:0008006" key="5">
    <source>
        <dbReference type="Google" id="ProtNLM"/>
    </source>
</evidence>
<accession>A0A3D8WT07</accession>